<accession>A0A1G4J389</accession>
<keyword evidence="2" id="KW-0812">Transmembrane</keyword>
<dbReference type="GO" id="GO:0006626">
    <property type="term" value="P:protein targeting to mitochondrion"/>
    <property type="evidence" value="ECO:0007669"/>
    <property type="project" value="TreeGrafter"/>
</dbReference>
<proteinExistence type="predicted"/>
<feature type="compositionally biased region" description="Basic and acidic residues" evidence="1">
    <location>
        <begin position="1"/>
        <end position="13"/>
    </location>
</feature>
<dbReference type="PANTHER" id="PTHR38402">
    <property type="entry name" value="MITOCHONDRIAL OUTER MEMBRANE PROTEIN OM14"/>
    <property type="match status" value="1"/>
</dbReference>
<dbReference type="GO" id="GO:1990593">
    <property type="term" value="F:nascent polypeptide-associated complex binding"/>
    <property type="evidence" value="ECO:0007669"/>
    <property type="project" value="InterPro"/>
</dbReference>
<feature type="region of interest" description="Disordered" evidence="1">
    <location>
        <begin position="1"/>
        <end position="45"/>
    </location>
</feature>
<name>A0A1G4J389_9SACH</name>
<dbReference type="Proteomes" id="UP000191144">
    <property type="component" value="Chromosome C"/>
</dbReference>
<feature type="transmembrane region" description="Helical" evidence="2">
    <location>
        <begin position="105"/>
        <end position="125"/>
    </location>
</feature>
<dbReference type="EMBL" id="LT598479">
    <property type="protein sequence ID" value="SCU83939.1"/>
    <property type="molecule type" value="Genomic_DNA"/>
</dbReference>
<evidence type="ECO:0000259" key="3">
    <source>
        <dbReference type="Pfam" id="PF17304"/>
    </source>
</evidence>
<keyword evidence="2" id="KW-1133">Transmembrane helix</keyword>
<dbReference type="InterPro" id="IPR039454">
    <property type="entry name" value="OM14"/>
</dbReference>
<dbReference type="InterPro" id="IPR039453">
    <property type="entry name" value="OM14_C"/>
</dbReference>
<sequence length="170" mass="18538">MPEHVKNAKKEANEAVNQAEVDASHIPDAAKKAAQELRSEAQDLRDEAEREFDELKANGTIDKYKNNVVEFLRAASSRVSAVGSYWASKAKQTSSRALQELQNPVVIANVALGSALVSSILRGYAKHHARYLKGKSDAIIISTVGGATAFLALDAFLSAKYYSKFDKKKL</sequence>
<evidence type="ECO:0000256" key="2">
    <source>
        <dbReference type="SAM" id="Phobius"/>
    </source>
</evidence>
<gene>
    <name evidence="4" type="ORF">LAME_0C07426G</name>
</gene>
<dbReference type="AlphaFoldDB" id="A0A1G4J389"/>
<keyword evidence="5" id="KW-1185">Reference proteome</keyword>
<evidence type="ECO:0000313" key="5">
    <source>
        <dbReference type="Proteomes" id="UP000191144"/>
    </source>
</evidence>
<keyword evidence="2" id="KW-0472">Membrane</keyword>
<evidence type="ECO:0000313" key="4">
    <source>
        <dbReference type="EMBL" id="SCU83939.1"/>
    </source>
</evidence>
<protein>
    <submittedName>
        <fullName evidence="4">LAME_0C07426g1_1</fullName>
    </submittedName>
</protein>
<organism evidence="4 5">
    <name type="scientific">Lachancea meyersii CBS 8951</name>
    <dbReference type="NCBI Taxonomy" id="1266667"/>
    <lineage>
        <taxon>Eukaryota</taxon>
        <taxon>Fungi</taxon>
        <taxon>Dikarya</taxon>
        <taxon>Ascomycota</taxon>
        <taxon>Saccharomycotina</taxon>
        <taxon>Saccharomycetes</taxon>
        <taxon>Saccharomycetales</taxon>
        <taxon>Saccharomycetaceae</taxon>
        <taxon>Lachancea</taxon>
    </lineage>
</organism>
<dbReference type="PANTHER" id="PTHR38402:SF1">
    <property type="entry name" value="MITOCHONDRIAL OUTER MEMBRANE PROTEIN OM14"/>
    <property type="match status" value="1"/>
</dbReference>
<dbReference type="OrthoDB" id="4034431at2759"/>
<evidence type="ECO:0000256" key="1">
    <source>
        <dbReference type="SAM" id="MobiDB-lite"/>
    </source>
</evidence>
<dbReference type="Pfam" id="PF17304">
    <property type="entry name" value="OM14_C"/>
    <property type="match status" value="1"/>
</dbReference>
<dbReference type="GO" id="GO:0005741">
    <property type="term" value="C:mitochondrial outer membrane"/>
    <property type="evidence" value="ECO:0007669"/>
    <property type="project" value="InterPro"/>
</dbReference>
<feature type="compositionally biased region" description="Basic and acidic residues" evidence="1">
    <location>
        <begin position="22"/>
        <end position="45"/>
    </location>
</feature>
<reference evidence="5" key="1">
    <citation type="submission" date="2016-03" db="EMBL/GenBank/DDBJ databases">
        <authorList>
            <person name="Devillers Hugo."/>
        </authorList>
    </citation>
    <scope>NUCLEOTIDE SEQUENCE [LARGE SCALE GENOMIC DNA]</scope>
</reference>
<feature type="domain" description="Mitochondrial outer membrane protein OM14 C-terminal" evidence="3">
    <location>
        <begin position="99"/>
        <end position="168"/>
    </location>
</feature>
<feature type="transmembrane region" description="Helical" evidence="2">
    <location>
        <begin position="137"/>
        <end position="159"/>
    </location>
</feature>